<dbReference type="KEGG" id="saca:FFV09_02855"/>
<dbReference type="Pfam" id="PF11877">
    <property type="entry name" value="DUF3397"/>
    <property type="match status" value="1"/>
</dbReference>
<gene>
    <name evidence="2" type="ORF">FFV09_02855</name>
</gene>
<name>A0A4Y6UV51_SACBS</name>
<feature type="transmembrane region" description="Helical" evidence="1">
    <location>
        <begin position="6"/>
        <end position="29"/>
    </location>
</feature>
<dbReference type="AlphaFoldDB" id="A0A4Y6UV51"/>
<reference evidence="2 3" key="1">
    <citation type="submission" date="2019-06" db="EMBL/GenBank/DDBJ databases">
        <title>Saccharibacillus brassicae sp. nov., an endophytic bacterium isolated from Chinese cabbage seeds (Brassica pekinensis).</title>
        <authorList>
            <person name="Jiang L."/>
            <person name="Lee J."/>
            <person name="Kim S.W."/>
        </authorList>
    </citation>
    <scope>NUCLEOTIDE SEQUENCE [LARGE SCALE GENOMIC DNA]</scope>
    <source>
        <strain evidence="3">KCTC 43072 / ATSA2</strain>
    </source>
</reference>
<organism evidence="2 3">
    <name type="scientific">Saccharibacillus brassicae</name>
    <dbReference type="NCBI Taxonomy" id="2583377"/>
    <lineage>
        <taxon>Bacteria</taxon>
        <taxon>Bacillati</taxon>
        <taxon>Bacillota</taxon>
        <taxon>Bacilli</taxon>
        <taxon>Bacillales</taxon>
        <taxon>Paenibacillaceae</taxon>
        <taxon>Saccharibacillus</taxon>
    </lineage>
</organism>
<keyword evidence="1" id="KW-0472">Membrane</keyword>
<keyword evidence="1" id="KW-1133">Transmembrane helix</keyword>
<keyword evidence="1" id="KW-0812">Transmembrane</keyword>
<evidence type="ECO:0000256" key="1">
    <source>
        <dbReference type="SAM" id="Phobius"/>
    </source>
</evidence>
<feature type="transmembrane region" description="Helical" evidence="1">
    <location>
        <begin position="65"/>
        <end position="84"/>
    </location>
</feature>
<dbReference type="RefSeq" id="WP_141446282.1">
    <property type="nucleotide sequence ID" value="NZ_CP041217.1"/>
</dbReference>
<evidence type="ECO:0000313" key="2">
    <source>
        <dbReference type="EMBL" id="QDH19895.1"/>
    </source>
</evidence>
<evidence type="ECO:0000313" key="3">
    <source>
        <dbReference type="Proteomes" id="UP000316968"/>
    </source>
</evidence>
<sequence>MLETVSGFLITLCVLPFLPFMLVYAAGLLRRESKPRSFRQAMDVTTPFLLVAAAALYNYLFASSFGFYLFMLILLLLAGLLGSAQNRKRGRIEPMRLLRGVWRLSFLLLAFCYVLLGVSGFIVHIVNS</sequence>
<proteinExistence type="predicted"/>
<dbReference type="EMBL" id="CP041217">
    <property type="protein sequence ID" value="QDH19895.1"/>
    <property type="molecule type" value="Genomic_DNA"/>
</dbReference>
<keyword evidence="3" id="KW-1185">Reference proteome</keyword>
<feature type="transmembrane region" description="Helical" evidence="1">
    <location>
        <begin position="104"/>
        <end position="126"/>
    </location>
</feature>
<dbReference type="InterPro" id="IPR024515">
    <property type="entry name" value="DUF3397"/>
</dbReference>
<accession>A0A4Y6UV51</accession>
<dbReference type="Proteomes" id="UP000316968">
    <property type="component" value="Chromosome"/>
</dbReference>
<protein>
    <submittedName>
        <fullName evidence="2">DUF3397 domain-containing protein</fullName>
    </submittedName>
</protein>
<dbReference type="OrthoDB" id="2661791at2"/>